<dbReference type="PANTHER" id="PTHR41324">
    <property type="entry name" value="MEMBRANE PROTEIN-RELATED"/>
    <property type="match status" value="1"/>
</dbReference>
<keyword evidence="1" id="KW-0812">Transmembrane</keyword>
<keyword evidence="1" id="KW-0472">Membrane</keyword>
<proteinExistence type="predicted"/>
<keyword evidence="1" id="KW-1133">Transmembrane helix</keyword>
<accession>A0A1M6E767</accession>
<dbReference type="PANTHER" id="PTHR41324:SF1">
    <property type="entry name" value="DUF2232 DOMAIN-CONTAINING PROTEIN"/>
    <property type="match status" value="1"/>
</dbReference>
<feature type="transmembrane region" description="Helical" evidence="1">
    <location>
        <begin position="217"/>
        <end position="235"/>
    </location>
</feature>
<dbReference type="AlphaFoldDB" id="A0A1M6E767"/>
<sequence>MNRNLKTKRLTDAALATSILTIFAMIGSFLIPYIDFIYPLPAILLAKRQDWKISTMALVAASIIIFVLTGMVQTSLYYFVLYTPMASVMCYFISKDERPWKSIVFGGVAYLLSFVVMIMLMQAFMGINFVDQIRETFVESLNIQESLLSHFEGMEEQLEATRSMYDAMLNAFVVLMPGIIIISALSMSAVNYMAAYKMGRRLRVKLVPIGRFSRFRLPNNIAIGILVFAAGSYLISQTNIVNSDTLMANLVFMFQIMFFIQGLAVVRFMMDRYKIKKFLRVVIIIGIIFNSYLMMATTFMGMFDQIFDFRKLKNTNRW</sequence>
<reference evidence="2 3" key="1">
    <citation type="submission" date="2016-11" db="EMBL/GenBank/DDBJ databases">
        <authorList>
            <person name="Jaros S."/>
            <person name="Januszkiewicz K."/>
            <person name="Wedrychowicz H."/>
        </authorList>
    </citation>
    <scope>NUCLEOTIDE SEQUENCE [LARGE SCALE GENOMIC DNA]</scope>
    <source>
        <strain evidence="2 3">DSM 17477</strain>
    </source>
</reference>
<evidence type="ECO:0000313" key="3">
    <source>
        <dbReference type="Proteomes" id="UP000184052"/>
    </source>
</evidence>
<evidence type="ECO:0000313" key="2">
    <source>
        <dbReference type="EMBL" id="SHI81301.1"/>
    </source>
</evidence>
<gene>
    <name evidence="2" type="ORF">SAMN02745751_01092</name>
</gene>
<dbReference type="RefSeq" id="WP_073048335.1">
    <property type="nucleotide sequence ID" value="NZ_FQZL01000007.1"/>
</dbReference>
<feature type="transmembrane region" description="Helical" evidence="1">
    <location>
        <begin position="103"/>
        <end position="125"/>
    </location>
</feature>
<feature type="transmembrane region" description="Helical" evidence="1">
    <location>
        <begin position="54"/>
        <end position="82"/>
    </location>
</feature>
<evidence type="ECO:0000256" key="1">
    <source>
        <dbReference type="SAM" id="Phobius"/>
    </source>
</evidence>
<protein>
    <submittedName>
        <fullName evidence="2">Uncharacterized conserved protein YybS, DUF2232 family</fullName>
    </submittedName>
</protein>
<feature type="transmembrane region" description="Helical" evidence="1">
    <location>
        <begin position="278"/>
        <end position="303"/>
    </location>
</feature>
<dbReference type="InterPro" id="IPR018710">
    <property type="entry name" value="DUF2232"/>
</dbReference>
<dbReference type="STRING" id="1121476.SAMN02745751_01092"/>
<dbReference type="EMBL" id="FQZL01000007">
    <property type="protein sequence ID" value="SHI81301.1"/>
    <property type="molecule type" value="Genomic_DNA"/>
</dbReference>
<dbReference type="Proteomes" id="UP000184052">
    <property type="component" value="Unassembled WGS sequence"/>
</dbReference>
<name>A0A1M6E767_9FIRM</name>
<keyword evidence="3" id="KW-1185">Reference proteome</keyword>
<dbReference type="Pfam" id="PF09991">
    <property type="entry name" value="DUF2232"/>
    <property type="match status" value="1"/>
</dbReference>
<organism evidence="2 3">
    <name type="scientific">Dethiosulfatibacter aminovorans DSM 17477</name>
    <dbReference type="NCBI Taxonomy" id="1121476"/>
    <lineage>
        <taxon>Bacteria</taxon>
        <taxon>Bacillati</taxon>
        <taxon>Bacillota</taxon>
        <taxon>Tissierellia</taxon>
        <taxon>Dethiosulfatibacter</taxon>
    </lineage>
</organism>
<feature type="transmembrane region" description="Helical" evidence="1">
    <location>
        <begin position="171"/>
        <end position="196"/>
    </location>
</feature>
<feature type="transmembrane region" description="Helical" evidence="1">
    <location>
        <begin position="247"/>
        <end position="266"/>
    </location>
</feature>
<feature type="transmembrane region" description="Helical" evidence="1">
    <location>
        <begin position="12"/>
        <end position="34"/>
    </location>
</feature>